<evidence type="ECO:0000313" key="3">
    <source>
        <dbReference type="Proteomes" id="UP001211894"/>
    </source>
</evidence>
<accession>A0ABT4X7G7</accession>
<protein>
    <submittedName>
        <fullName evidence="2">DUF2798 domain-containing protein</fullName>
    </submittedName>
</protein>
<comment type="caution">
    <text evidence="2">The sequence shown here is derived from an EMBL/GenBank/DDBJ whole genome shotgun (WGS) entry which is preliminary data.</text>
</comment>
<feature type="transmembrane region" description="Helical" evidence="1">
    <location>
        <begin position="124"/>
        <end position="148"/>
    </location>
</feature>
<keyword evidence="3" id="KW-1185">Reference proteome</keyword>
<evidence type="ECO:0000313" key="2">
    <source>
        <dbReference type="EMBL" id="MDA7028216.1"/>
    </source>
</evidence>
<evidence type="ECO:0000256" key="1">
    <source>
        <dbReference type="SAM" id="Phobius"/>
    </source>
</evidence>
<dbReference type="InterPro" id="IPR021529">
    <property type="entry name" value="DUF2798"/>
</dbReference>
<keyword evidence="1" id="KW-1133">Transmembrane helix</keyword>
<feature type="transmembrane region" description="Helical" evidence="1">
    <location>
        <begin position="9"/>
        <end position="30"/>
    </location>
</feature>
<dbReference type="EMBL" id="JAQKAB010000013">
    <property type="protein sequence ID" value="MDA7028216.1"/>
    <property type="molecule type" value="Genomic_DNA"/>
</dbReference>
<proteinExistence type="predicted"/>
<feature type="transmembrane region" description="Helical" evidence="1">
    <location>
        <begin position="42"/>
        <end position="68"/>
    </location>
</feature>
<sequence>MPTTKKESLIFGVIMCFGMVLVMASYNLVINEQIGHMSVGNIILEIFIGFCIALILDLFLVGPVAKMITFKLPFGQSKKLFVVLSMSIFMVLGMVFFMSIFGLVTFMMSNGLNGQGMIEMYLMIYLKNFIVAFPLQLLVMGPFVRFIFIKFIKREKENLTLATD</sequence>
<keyword evidence="1" id="KW-0812">Transmembrane</keyword>
<keyword evidence="1" id="KW-0472">Membrane</keyword>
<feature type="transmembrane region" description="Helical" evidence="1">
    <location>
        <begin position="80"/>
        <end position="104"/>
    </location>
</feature>
<organism evidence="2 3">
    <name type="scientific">Bacillus changyiensis</name>
    <dbReference type="NCBI Taxonomy" id="3004103"/>
    <lineage>
        <taxon>Bacteria</taxon>
        <taxon>Bacillati</taxon>
        <taxon>Bacillota</taxon>
        <taxon>Bacilli</taxon>
        <taxon>Bacillales</taxon>
        <taxon>Bacillaceae</taxon>
        <taxon>Bacillus</taxon>
    </lineage>
</organism>
<gene>
    <name evidence="2" type="ORF">PJ311_16735</name>
</gene>
<dbReference type="Proteomes" id="UP001211894">
    <property type="component" value="Unassembled WGS sequence"/>
</dbReference>
<dbReference type="Pfam" id="PF11391">
    <property type="entry name" value="DUF2798"/>
    <property type="match status" value="2"/>
</dbReference>
<reference evidence="2 3" key="1">
    <citation type="submission" date="2023-01" db="EMBL/GenBank/DDBJ databases">
        <title>Bacillus changyiensis sp. nov., isolated from a coastal deposit.</title>
        <authorList>
            <person name="Xiao G."/>
            <person name="Lai Q."/>
            <person name="Hu Z."/>
            <person name="Shao Z."/>
        </authorList>
    </citation>
    <scope>NUCLEOTIDE SEQUENCE [LARGE SCALE GENOMIC DNA]</scope>
    <source>
        <strain evidence="2 3">CLL-7-23</strain>
    </source>
</reference>
<name>A0ABT4X7G7_9BACI</name>
<dbReference type="RefSeq" id="WP_271342033.1">
    <property type="nucleotide sequence ID" value="NZ_JAQKAB010000013.1"/>
</dbReference>